<evidence type="ECO:0000313" key="2">
    <source>
        <dbReference type="Proteomes" id="UP001432128"/>
    </source>
</evidence>
<dbReference type="Pfam" id="PF10824">
    <property type="entry name" value="T7SS_ESX_EspC"/>
    <property type="match status" value="1"/>
</dbReference>
<protein>
    <submittedName>
        <fullName evidence="1">Type VII secretion target</fullName>
    </submittedName>
</protein>
<organism evidence="1 2">
    <name type="scientific">Williamsia herbipolensis</name>
    <dbReference type="NCBI Taxonomy" id="1603258"/>
    <lineage>
        <taxon>Bacteria</taxon>
        <taxon>Bacillati</taxon>
        <taxon>Actinomycetota</taxon>
        <taxon>Actinomycetes</taxon>
        <taxon>Mycobacteriales</taxon>
        <taxon>Nocardiaceae</taxon>
        <taxon>Williamsia</taxon>
    </lineage>
</organism>
<dbReference type="AlphaFoldDB" id="A0AAU4K2C8"/>
<keyword evidence="2" id="KW-1185">Reference proteome</keyword>
<proteinExistence type="predicted"/>
<reference evidence="1 2" key="1">
    <citation type="submission" date="2022-10" db="EMBL/GenBank/DDBJ databases">
        <title>The complete genomes of actinobacterial strains from the NBC collection.</title>
        <authorList>
            <person name="Joergensen T.S."/>
            <person name="Alvarez Arevalo M."/>
            <person name="Sterndorff E.B."/>
            <person name="Faurdal D."/>
            <person name="Vuksanovic O."/>
            <person name="Mourched A.-S."/>
            <person name="Charusanti P."/>
            <person name="Shaw S."/>
            <person name="Blin K."/>
            <person name="Weber T."/>
        </authorList>
    </citation>
    <scope>NUCLEOTIDE SEQUENCE [LARGE SCALE GENOMIC DNA]</scope>
    <source>
        <strain evidence="1 2">NBC_00319</strain>
    </source>
</reference>
<name>A0AAU4K2C8_9NOCA</name>
<dbReference type="InterPro" id="IPR022536">
    <property type="entry name" value="EspC"/>
</dbReference>
<dbReference type="RefSeq" id="WP_328857569.1">
    <property type="nucleotide sequence ID" value="NZ_CP108021.1"/>
</dbReference>
<accession>A0AAU4K2C8</accession>
<dbReference type="Proteomes" id="UP001432128">
    <property type="component" value="Chromosome"/>
</dbReference>
<dbReference type="GO" id="GO:0009306">
    <property type="term" value="P:protein secretion"/>
    <property type="evidence" value="ECO:0007669"/>
    <property type="project" value="InterPro"/>
</dbReference>
<gene>
    <name evidence="1" type="ORF">OG579_21290</name>
</gene>
<dbReference type="EMBL" id="CP108021">
    <property type="protein sequence ID" value="WUM20183.1"/>
    <property type="molecule type" value="Genomic_DNA"/>
</dbReference>
<sequence length="101" mass="10303">MDSVSVTPDALSQLHHTVTALAASVVAPHAAVAAMAPFAATIGPIGAEFAEAILDTTTRHTTSVADHGRRLALIGAAVEATRVAYLRSDTDAARSLDGRLA</sequence>
<evidence type="ECO:0000313" key="1">
    <source>
        <dbReference type="EMBL" id="WUM20183.1"/>
    </source>
</evidence>
<dbReference type="KEGG" id="whr:OG579_21290"/>